<proteinExistence type="predicted"/>
<sequence length="174" mass="18970">MVEVVVVCAMTLILSGIFIGYNRTSGKQLILYSEQSRVIGTLNEAKALALQKFKENNSQPDTIICAYGVRFDAVNGQYFVFRVQKDMDDSVCPVSDESRREVVSKYELDRNVEIVSATSDWVAFEAPYLKVSPVSGARVTLRLTTGGFSKTVEVGTGGAVTPIAPAAGMPENYK</sequence>
<reference evidence="1 2" key="1">
    <citation type="journal article" date="2016" name="Nat. Commun.">
        <title>Thousands of microbial genomes shed light on interconnected biogeochemical processes in an aquifer system.</title>
        <authorList>
            <person name="Anantharaman K."/>
            <person name="Brown C.T."/>
            <person name="Hug L.A."/>
            <person name="Sharon I."/>
            <person name="Castelle C.J."/>
            <person name="Probst A.J."/>
            <person name="Thomas B.C."/>
            <person name="Singh A."/>
            <person name="Wilkins M.J."/>
            <person name="Karaoz U."/>
            <person name="Brodie E.L."/>
            <person name="Williams K.H."/>
            <person name="Hubbard S.S."/>
            <person name="Banfield J.F."/>
        </authorList>
    </citation>
    <scope>NUCLEOTIDE SEQUENCE [LARGE SCALE GENOMIC DNA]</scope>
</reference>
<dbReference type="AlphaFoldDB" id="A0A1F6BNT6"/>
<accession>A0A1F6BNT6</accession>
<evidence type="ECO:0000313" key="1">
    <source>
        <dbReference type="EMBL" id="OGG38586.1"/>
    </source>
</evidence>
<dbReference type="STRING" id="1798470.A3D55_01825"/>
<evidence type="ECO:0008006" key="3">
    <source>
        <dbReference type="Google" id="ProtNLM"/>
    </source>
</evidence>
<gene>
    <name evidence="1" type="ORF">A3D55_01825</name>
</gene>
<protein>
    <recommendedName>
        <fullName evidence="3">General secretion pathway GspH domain-containing protein</fullName>
    </recommendedName>
</protein>
<comment type="caution">
    <text evidence="1">The sequence shown here is derived from an EMBL/GenBank/DDBJ whole genome shotgun (WGS) entry which is preliminary data.</text>
</comment>
<evidence type="ECO:0000313" key="2">
    <source>
        <dbReference type="Proteomes" id="UP000178825"/>
    </source>
</evidence>
<dbReference type="EMBL" id="MFKJ01000017">
    <property type="protein sequence ID" value="OGG38586.1"/>
    <property type="molecule type" value="Genomic_DNA"/>
</dbReference>
<dbReference type="Proteomes" id="UP000178825">
    <property type="component" value="Unassembled WGS sequence"/>
</dbReference>
<name>A0A1F6BNT6_9BACT</name>
<organism evidence="1 2">
    <name type="scientific">Candidatus Jorgensenbacteria bacterium RIFCSPHIGHO2_02_FULL_45_20</name>
    <dbReference type="NCBI Taxonomy" id="1798470"/>
    <lineage>
        <taxon>Bacteria</taxon>
        <taxon>Candidatus Joergenseniibacteriota</taxon>
    </lineage>
</organism>